<dbReference type="GO" id="GO:0009088">
    <property type="term" value="P:threonine biosynthetic process"/>
    <property type="evidence" value="ECO:0007669"/>
    <property type="project" value="UniProtKB-UniPathway"/>
</dbReference>
<comment type="pathway">
    <text evidence="5">Amino-acid biosynthesis; L-methionine biosynthesis via de novo pathway; L-homoserine from L-aspartate: step 3/3.</text>
</comment>
<dbReference type="NCBIfam" id="NF006959">
    <property type="entry name" value="PRK09436.1"/>
    <property type="match status" value="1"/>
</dbReference>
<comment type="pathway">
    <text evidence="6">Amino-acid biosynthesis; L-threonine biosynthesis; L-threonine from L-aspartate: step 1/5.</text>
</comment>
<comment type="similarity">
    <text evidence="8">In the N-terminal section; belongs to the aspartokinase family.</text>
</comment>
<evidence type="ECO:0000256" key="9">
    <source>
        <dbReference type="ARBA" id="ARBA00022605"/>
    </source>
</evidence>
<dbReference type="GO" id="GO:0004412">
    <property type="term" value="F:homoserine dehydrogenase activity"/>
    <property type="evidence" value="ECO:0007669"/>
    <property type="project" value="UniProtKB-EC"/>
</dbReference>
<dbReference type="GO" id="GO:0004072">
    <property type="term" value="F:aspartate kinase activity"/>
    <property type="evidence" value="ECO:0007669"/>
    <property type="project" value="UniProtKB-EC"/>
</dbReference>
<dbReference type="Proteomes" id="UP000092612">
    <property type="component" value="Unassembled WGS sequence"/>
</dbReference>
<dbReference type="CDD" id="cd04243">
    <property type="entry name" value="AAK_AK-HSDH-like"/>
    <property type="match status" value="1"/>
</dbReference>
<dbReference type="InterPro" id="IPR000073">
    <property type="entry name" value="AB_hydrolase_1"/>
</dbReference>
<dbReference type="Pfam" id="PF00561">
    <property type="entry name" value="Abhydrolase_1"/>
    <property type="match status" value="1"/>
</dbReference>
<evidence type="ECO:0000256" key="1">
    <source>
        <dbReference type="ARBA" id="ARBA00001920"/>
    </source>
</evidence>
<dbReference type="SUPFAM" id="SSF55021">
    <property type="entry name" value="ACT-like"/>
    <property type="match status" value="1"/>
</dbReference>
<keyword evidence="9" id="KW-0028">Amino-acid biosynthesis</keyword>
<dbReference type="GO" id="GO:0005524">
    <property type="term" value="F:ATP binding"/>
    <property type="evidence" value="ECO:0007669"/>
    <property type="project" value="UniProtKB-KW"/>
</dbReference>
<evidence type="ECO:0000256" key="8">
    <source>
        <dbReference type="ARBA" id="ARBA00010046"/>
    </source>
</evidence>
<comment type="catalytic activity">
    <reaction evidence="26">
        <text>L-homoserine + NAD(+) = L-aspartate 4-semialdehyde + NADH + H(+)</text>
        <dbReference type="Rhea" id="RHEA:15757"/>
        <dbReference type="ChEBI" id="CHEBI:15378"/>
        <dbReference type="ChEBI" id="CHEBI:57476"/>
        <dbReference type="ChEBI" id="CHEBI:57540"/>
        <dbReference type="ChEBI" id="CHEBI:57945"/>
        <dbReference type="ChEBI" id="CHEBI:537519"/>
        <dbReference type="EC" id="1.1.1.3"/>
    </reaction>
    <physiologicalReaction direction="right-to-left" evidence="26">
        <dbReference type="Rhea" id="RHEA:15759"/>
    </physiologicalReaction>
</comment>
<evidence type="ECO:0000256" key="26">
    <source>
        <dbReference type="ARBA" id="ARBA00049031"/>
    </source>
</evidence>
<evidence type="ECO:0000256" key="22">
    <source>
        <dbReference type="ARBA" id="ARBA00023268"/>
    </source>
</evidence>
<dbReference type="Gene3D" id="1.20.120.1320">
    <property type="entry name" value="Aspartokinase, catalytic domain"/>
    <property type="match status" value="1"/>
</dbReference>
<dbReference type="InterPro" id="IPR001342">
    <property type="entry name" value="HDH_cat"/>
</dbReference>
<dbReference type="InterPro" id="IPR029058">
    <property type="entry name" value="AB_hydrolase_fold"/>
</dbReference>
<feature type="domain" description="ACT" evidence="27">
    <location>
        <begin position="634"/>
        <end position="706"/>
    </location>
</feature>
<evidence type="ECO:0000256" key="6">
    <source>
        <dbReference type="ARBA" id="ARBA00005139"/>
    </source>
</evidence>
<protein>
    <submittedName>
        <fullName evidence="28">Aspartate kinase</fullName>
    </submittedName>
</protein>
<dbReference type="Pfam" id="PF00742">
    <property type="entry name" value="Homoserine_dh"/>
    <property type="match status" value="1"/>
</dbReference>
<evidence type="ECO:0000256" key="7">
    <source>
        <dbReference type="ARBA" id="ARBA00007952"/>
    </source>
</evidence>
<accession>A0A1B8U7Q2</accession>
<evidence type="ECO:0000256" key="10">
    <source>
        <dbReference type="ARBA" id="ARBA00022679"/>
    </source>
</evidence>
<dbReference type="InterPro" id="IPR005106">
    <property type="entry name" value="Asp/hSer_DH_NAD-bd"/>
</dbReference>
<keyword evidence="21" id="KW-0486">Methionine biosynthesis</keyword>
<evidence type="ECO:0000256" key="25">
    <source>
        <dbReference type="ARBA" id="ARBA00048841"/>
    </source>
</evidence>
<dbReference type="STRING" id="996801.BW723_08745"/>
<evidence type="ECO:0000256" key="13">
    <source>
        <dbReference type="ARBA" id="ARBA00022741"/>
    </source>
</evidence>
<dbReference type="Pfam" id="PF00696">
    <property type="entry name" value="AA_kinase"/>
    <property type="match status" value="1"/>
</dbReference>
<keyword evidence="22" id="KW-0511">Multifunctional enzyme</keyword>
<dbReference type="Gene3D" id="3.30.360.10">
    <property type="entry name" value="Dihydrodipicolinate Reductase, domain 2"/>
    <property type="match status" value="1"/>
</dbReference>
<reference evidence="29" key="1">
    <citation type="submission" date="2016-02" db="EMBL/GenBank/DDBJ databases">
        <title>Paenibacillus sp. LPB0068, isolated from Crassostrea gigas.</title>
        <authorList>
            <person name="Shin S.-K."/>
            <person name="Yi H."/>
        </authorList>
    </citation>
    <scope>NUCLEOTIDE SEQUENCE [LARGE SCALE GENOMIC DNA]</scope>
    <source>
        <strain evidence="29">KCTC 23969</strain>
    </source>
</reference>
<evidence type="ECO:0000256" key="21">
    <source>
        <dbReference type="ARBA" id="ARBA00023167"/>
    </source>
</evidence>
<dbReference type="InterPro" id="IPR042199">
    <property type="entry name" value="AsparK_Bifunc_asparK/hSer_DH"/>
</dbReference>
<keyword evidence="20" id="KW-0457">Lysine biosynthesis</keyword>
<evidence type="ECO:0000256" key="11">
    <source>
        <dbReference type="ARBA" id="ARBA00022697"/>
    </source>
</evidence>
<dbReference type="EMBL" id="LSFL01000001">
    <property type="protein sequence ID" value="OBY67857.1"/>
    <property type="molecule type" value="Genomic_DNA"/>
</dbReference>
<dbReference type="InterPro" id="IPR019811">
    <property type="entry name" value="HDH_CS"/>
</dbReference>
<dbReference type="GO" id="GO:0009086">
    <property type="term" value="P:methionine biosynthetic process"/>
    <property type="evidence" value="ECO:0007669"/>
    <property type="project" value="UniProtKB-KW"/>
</dbReference>
<evidence type="ECO:0000259" key="27">
    <source>
        <dbReference type="PROSITE" id="PS51671"/>
    </source>
</evidence>
<evidence type="ECO:0000256" key="2">
    <source>
        <dbReference type="ARBA" id="ARBA00004766"/>
    </source>
</evidence>
<dbReference type="GO" id="GO:0009090">
    <property type="term" value="P:homoserine biosynthetic process"/>
    <property type="evidence" value="ECO:0007669"/>
    <property type="project" value="UniProtKB-ARBA"/>
</dbReference>
<dbReference type="GO" id="GO:0050661">
    <property type="term" value="F:NADP binding"/>
    <property type="evidence" value="ECO:0007669"/>
    <property type="project" value="InterPro"/>
</dbReference>
<dbReference type="PANTHER" id="PTHR43070">
    <property type="match status" value="1"/>
</dbReference>
<organism evidence="28 29">
    <name type="scientific">Polaribacter reichenbachii</name>
    <dbReference type="NCBI Taxonomy" id="996801"/>
    <lineage>
        <taxon>Bacteria</taxon>
        <taxon>Pseudomonadati</taxon>
        <taxon>Bacteroidota</taxon>
        <taxon>Flavobacteriia</taxon>
        <taxon>Flavobacteriales</taxon>
        <taxon>Flavobacteriaceae</taxon>
    </lineage>
</organism>
<dbReference type="SUPFAM" id="SSF53633">
    <property type="entry name" value="Carbamate kinase-like"/>
    <property type="match status" value="1"/>
</dbReference>
<dbReference type="Gene3D" id="3.40.50.1820">
    <property type="entry name" value="alpha/beta hydrolase"/>
    <property type="match status" value="1"/>
</dbReference>
<keyword evidence="29" id="KW-1185">Reference proteome</keyword>
<dbReference type="InterPro" id="IPR045865">
    <property type="entry name" value="ACT-like_dom_sf"/>
</dbReference>
<dbReference type="Pfam" id="PF22468">
    <property type="entry name" value="ACT_9"/>
    <property type="match status" value="1"/>
</dbReference>
<comment type="pathway">
    <text evidence="3">Amino-acid biosynthesis; L-methionine biosynthesis via de novo pathway; L-homoserine from L-aspartate: step 1/3.</text>
</comment>
<evidence type="ECO:0000256" key="20">
    <source>
        <dbReference type="ARBA" id="ARBA00023154"/>
    </source>
</evidence>
<dbReference type="UniPathway" id="UPA00050">
    <property type="reaction ID" value="UER00063"/>
</dbReference>
<keyword evidence="19" id="KW-0915">Sodium</keyword>
<keyword evidence="14 28" id="KW-0418">Kinase</keyword>
<evidence type="ECO:0000256" key="19">
    <source>
        <dbReference type="ARBA" id="ARBA00023053"/>
    </source>
</evidence>
<evidence type="ECO:0000256" key="3">
    <source>
        <dbReference type="ARBA" id="ARBA00004986"/>
    </source>
</evidence>
<name>A0A1B8U7Q2_9FLAO</name>
<keyword evidence="12" id="KW-0479">Metal-binding</keyword>
<dbReference type="SUPFAM" id="SSF51735">
    <property type="entry name" value="NAD(P)-binding Rossmann-fold domains"/>
    <property type="match status" value="1"/>
</dbReference>
<dbReference type="CDD" id="cd04921">
    <property type="entry name" value="ACT_AKi-HSDH-ThrA-like_1"/>
    <property type="match status" value="1"/>
</dbReference>
<comment type="pathway">
    <text evidence="2">Amino-acid biosynthesis; L-lysine biosynthesis via DAP pathway; (S)-tetrahydrodipicolinate from L-aspartate: step 1/4.</text>
</comment>
<keyword evidence="11" id="KW-0791">Threonine biosynthesis</keyword>
<dbReference type="PROSITE" id="PS51671">
    <property type="entry name" value="ACT"/>
    <property type="match status" value="1"/>
</dbReference>
<evidence type="ECO:0000256" key="4">
    <source>
        <dbReference type="ARBA" id="ARBA00005056"/>
    </source>
</evidence>
<evidence type="ECO:0000256" key="14">
    <source>
        <dbReference type="ARBA" id="ARBA00022777"/>
    </source>
</evidence>
<dbReference type="InterPro" id="IPR011147">
    <property type="entry name" value="Bifunc_Aspkin/hSer_DH"/>
</dbReference>
<dbReference type="InterPro" id="IPR054352">
    <property type="entry name" value="ACT_Aspartokinase"/>
</dbReference>
<dbReference type="InterPro" id="IPR002912">
    <property type="entry name" value="ACT_dom"/>
</dbReference>
<sequence length="1133" mass="126121">MAHPLEHIKIIDFTTEAGAIIPELNLSYQVFGKELGTAPVVLINHALTGNSEVGGKNGWWQDIVGKEKAINTDVYTVLSFNIPGNGFDEFLIDNYKDFIARDVAKLFLKGLSILKIKQLFALIGGSLGGGIAWEMVVLNNKITQHFLPIATDWKSTDWLIANCQIQEQFLVNSSNPVHDARMHAMLCYRTPESFKERFHRSKNEDSAIFNVESWLLHHGKKLQERYQLSSYKLMNQLLKTIDVTVGGKKDITILDQIDANIHIIGVDSDLFFTAEENRETHKKLALTKANVTYNEINSVHGHDAFLIEYNQLEKIIEPIFNKDYREKKMKVIKFGGKSLANGKGIENAIDIIVDKYKNDEKFTVVASARGNTTNDLETILELAAYKKEYKTEFEKFKEYQQKPNDSVDLSKEFTKLETIFEGVSLLGDYSQKIKDEVLAQGELLSVKLLASLLEKEGISVNPVDARSLIITDENFGNAQPIQAVSKENVIQYFKENKSTINIVTGFISSNKKGETTTLGRNGSNYTAALLANFLDADELQNYTHVSGIYTADPKLVADAKKIDQLSFNEANELATFGTNLLHAKTIIPLIEKNINLRILNTFNLNDKGTLISSTSASQGIKTISTIENMAMINFEGRGLLGKVGVDARIFNALSKENISVNIIAQGSSERGVGLVINAENTLRAVNALKAEFESDFHAQDVNQITVFEEVSVISIIGQDLSQFHHPYNALIKNQIVPLLFNNTVTGKNVSLVVKKEQLFKAVNVIHGQVFGVTKKINIAIFGKGLVGGTLIDQIIENTQSVLERRKLQLNVFAVANSKKVLLKKDGATKNWKQNLLNNGDENVSVNDIISFAKTHHLENLIAVDNTASVNFVANYIPLIEAGFDLVSCNKIANTLSFDFYKELRAKLKDYKKQYLYETNVGAGLPLIDTIRLLHESGENITKIRGVFSGSLSYLFNNFSANDVPFSEVLQQAIDKGFTEPDPREDLGGNDVARKLLILARELELENEFDEVKIKNLIPENLREGSAEDFLEKLELLNDEYQTIKENQKENHVLRYIGELSGDLSKEKGILEVKLVSTPINTPLGSLKGSDAIFEIYTESYGEQPIVIQGAGAGASVTARGVFGDILRLAKHNN</sequence>
<evidence type="ECO:0000256" key="16">
    <source>
        <dbReference type="ARBA" id="ARBA00022857"/>
    </source>
</evidence>
<keyword evidence="15" id="KW-0067">ATP-binding</keyword>
<comment type="function">
    <text evidence="23">Bifunctional aspartate kinase and homoserine dehydrogenase that catalyzes the first and the third steps toward the synthesis of lysine, methionine and threonine from aspartate.</text>
</comment>
<dbReference type="Gene3D" id="3.30.2130.10">
    <property type="entry name" value="VC0802-like"/>
    <property type="match status" value="1"/>
</dbReference>
<gene>
    <name evidence="28" type="ORF">LPB301_00760</name>
</gene>
<dbReference type="Gene3D" id="3.40.50.720">
    <property type="entry name" value="NAD(P)-binding Rossmann-like Domain"/>
    <property type="match status" value="1"/>
</dbReference>
<comment type="catalytic activity">
    <reaction evidence="24">
        <text>L-aspartate + ATP = 4-phospho-L-aspartate + ADP</text>
        <dbReference type="Rhea" id="RHEA:23776"/>
        <dbReference type="ChEBI" id="CHEBI:29991"/>
        <dbReference type="ChEBI" id="CHEBI:30616"/>
        <dbReference type="ChEBI" id="CHEBI:57535"/>
        <dbReference type="ChEBI" id="CHEBI:456216"/>
        <dbReference type="EC" id="2.7.2.4"/>
    </reaction>
    <physiologicalReaction direction="left-to-right" evidence="24">
        <dbReference type="Rhea" id="RHEA:23777"/>
    </physiologicalReaction>
</comment>
<evidence type="ECO:0000256" key="12">
    <source>
        <dbReference type="ARBA" id="ARBA00022723"/>
    </source>
</evidence>
<keyword evidence="16" id="KW-0521">NADP</keyword>
<dbReference type="PROSITE" id="PS01042">
    <property type="entry name" value="HOMOSER_DHGENASE"/>
    <property type="match status" value="1"/>
</dbReference>
<dbReference type="OrthoDB" id="9799110at2"/>
<proteinExistence type="inferred from homology"/>
<comment type="cofactor">
    <cofactor evidence="1">
        <name>a metal cation</name>
        <dbReference type="ChEBI" id="CHEBI:25213"/>
    </cofactor>
</comment>
<dbReference type="FunFam" id="3.30.360.10:FF:000006">
    <property type="entry name" value="Bifunctional aspartokinase/homoserine dehydrogenase"/>
    <property type="match status" value="1"/>
</dbReference>
<dbReference type="SUPFAM" id="SSF55347">
    <property type="entry name" value="Glyceraldehyde-3-phosphate dehydrogenase-like, C-terminal domain"/>
    <property type="match status" value="1"/>
</dbReference>
<dbReference type="Pfam" id="PF03447">
    <property type="entry name" value="NAD_binding_3"/>
    <property type="match status" value="1"/>
</dbReference>
<dbReference type="RefSeq" id="WP_068355863.1">
    <property type="nucleotide sequence ID" value="NZ_CP019337.1"/>
</dbReference>
<keyword evidence="18" id="KW-0520">NAD</keyword>
<comment type="caution">
    <text evidence="28">The sequence shown here is derived from an EMBL/GenBank/DDBJ whole genome shotgun (WGS) entry which is preliminary data.</text>
</comment>
<dbReference type="PANTHER" id="PTHR43070:SF5">
    <property type="entry name" value="HOMOSERINE DEHYDROGENASE"/>
    <property type="match status" value="1"/>
</dbReference>
<comment type="catalytic activity">
    <reaction evidence="25">
        <text>L-homoserine + NADP(+) = L-aspartate 4-semialdehyde + NADPH + H(+)</text>
        <dbReference type="Rhea" id="RHEA:15761"/>
        <dbReference type="ChEBI" id="CHEBI:15378"/>
        <dbReference type="ChEBI" id="CHEBI:57476"/>
        <dbReference type="ChEBI" id="CHEBI:57783"/>
        <dbReference type="ChEBI" id="CHEBI:58349"/>
        <dbReference type="ChEBI" id="CHEBI:537519"/>
        <dbReference type="EC" id="1.1.1.3"/>
    </reaction>
    <physiologicalReaction direction="right-to-left" evidence="25">
        <dbReference type="Rhea" id="RHEA:15763"/>
    </physiologicalReaction>
</comment>
<evidence type="ECO:0000313" key="28">
    <source>
        <dbReference type="EMBL" id="OBY67857.1"/>
    </source>
</evidence>
<dbReference type="InterPro" id="IPR001341">
    <property type="entry name" value="Asp_kinase"/>
</dbReference>
<comment type="similarity">
    <text evidence="7">In the C-terminal section; belongs to the homoserine dehydrogenase family.</text>
</comment>
<dbReference type="InterPro" id="IPR036393">
    <property type="entry name" value="AceGlu_kinase-like_sf"/>
</dbReference>
<keyword evidence="13" id="KW-0547">Nucleotide-binding</keyword>
<evidence type="ECO:0000256" key="18">
    <source>
        <dbReference type="ARBA" id="ARBA00023027"/>
    </source>
</evidence>
<keyword evidence="17" id="KW-0560">Oxidoreductase</keyword>
<keyword evidence="10" id="KW-0808">Transferase</keyword>
<dbReference type="InterPro" id="IPR001048">
    <property type="entry name" value="Asp/Glu/Uridylate_kinase"/>
</dbReference>
<evidence type="ECO:0000256" key="24">
    <source>
        <dbReference type="ARBA" id="ARBA00048561"/>
    </source>
</evidence>
<evidence type="ECO:0000256" key="5">
    <source>
        <dbReference type="ARBA" id="ARBA00005062"/>
    </source>
</evidence>
<dbReference type="KEGG" id="prn:BW723_08745"/>
<evidence type="ECO:0000256" key="15">
    <source>
        <dbReference type="ARBA" id="ARBA00022840"/>
    </source>
</evidence>
<dbReference type="SUPFAM" id="SSF53474">
    <property type="entry name" value="alpha/beta-Hydrolases"/>
    <property type="match status" value="1"/>
</dbReference>
<dbReference type="Gene3D" id="3.40.1160.10">
    <property type="entry name" value="Acetylglutamate kinase-like"/>
    <property type="match status" value="1"/>
</dbReference>
<dbReference type="UniPathway" id="UPA00034">
    <property type="reaction ID" value="UER00015"/>
</dbReference>
<comment type="pathway">
    <text evidence="4">Amino-acid biosynthesis; L-threonine biosynthesis; L-threonine from L-aspartate: step 3/5.</text>
</comment>
<evidence type="ECO:0000256" key="23">
    <source>
        <dbReference type="ARBA" id="ARBA00044938"/>
    </source>
</evidence>
<evidence type="ECO:0000313" key="29">
    <source>
        <dbReference type="Proteomes" id="UP000092612"/>
    </source>
</evidence>
<dbReference type="GO" id="GO:0009089">
    <property type="term" value="P:lysine biosynthetic process via diaminopimelate"/>
    <property type="evidence" value="ECO:0007669"/>
    <property type="project" value="UniProtKB-UniPathway"/>
</dbReference>
<dbReference type="UniPathway" id="UPA00051">
    <property type="reaction ID" value="UER00465"/>
</dbReference>
<dbReference type="AlphaFoldDB" id="A0A1B8U7Q2"/>
<evidence type="ECO:0000256" key="17">
    <source>
        <dbReference type="ARBA" id="ARBA00023002"/>
    </source>
</evidence>
<dbReference type="InterPro" id="IPR036291">
    <property type="entry name" value="NAD(P)-bd_dom_sf"/>
</dbReference>
<dbReference type="NCBIfam" id="TIGR00657">
    <property type="entry name" value="asp_kinases"/>
    <property type="match status" value="1"/>
</dbReference>
<dbReference type="GO" id="GO:0046872">
    <property type="term" value="F:metal ion binding"/>
    <property type="evidence" value="ECO:0007669"/>
    <property type="project" value="UniProtKB-KW"/>
</dbReference>